<feature type="transmembrane region" description="Helical" evidence="1">
    <location>
        <begin position="72"/>
        <end position="90"/>
    </location>
</feature>
<keyword evidence="3" id="KW-1185">Reference proteome</keyword>
<accession>A0A242K1F4</accession>
<name>A0A242K1F4_9ENTE</name>
<keyword evidence="1" id="KW-1133">Transmembrane helix</keyword>
<sequence length="92" mass="10988">MSKKHKLFMISIAILSVIHLLFSYYYLHLYGHFNLQGNLNSFLLISFILRLLLDLYIVTCGFLAIREDKQKVLPFYLLFFLFNLVLPFLFHI</sequence>
<evidence type="ECO:0000256" key="1">
    <source>
        <dbReference type="SAM" id="Phobius"/>
    </source>
</evidence>
<reference evidence="2 3" key="1">
    <citation type="submission" date="2017-05" db="EMBL/GenBank/DDBJ databases">
        <title>The Genome Sequence of Enterococcus sp. 10A9_DIV0425.</title>
        <authorList>
            <consortium name="The Broad Institute Genomics Platform"/>
            <consortium name="The Broad Institute Genomic Center for Infectious Diseases"/>
            <person name="Earl A."/>
            <person name="Manson A."/>
            <person name="Schwartman J."/>
            <person name="Gilmore M."/>
            <person name="Abouelleil A."/>
            <person name="Cao P."/>
            <person name="Chapman S."/>
            <person name="Cusick C."/>
            <person name="Shea T."/>
            <person name="Young S."/>
            <person name="Neafsey D."/>
            <person name="Nusbaum C."/>
            <person name="Birren B."/>
        </authorList>
    </citation>
    <scope>NUCLEOTIDE SEQUENCE [LARGE SCALE GENOMIC DNA]</scope>
    <source>
        <strain evidence="2 3">10A9_DIV0425</strain>
    </source>
</reference>
<comment type="caution">
    <text evidence="2">The sequence shown here is derived from an EMBL/GenBank/DDBJ whole genome shotgun (WGS) entry which is preliminary data.</text>
</comment>
<gene>
    <name evidence="2" type="ORF">A5844_001528</name>
</gene>
<dbReference type="RefSeq" id="WP_086284618.1">
    <property type="nucleotide sequence ID" value="NZ_NGMO01000002.1"/>
</dbReference>
<dbReference type="Proteomes" id="UP000194933">
    <property type="component" value="Unassembled WGS sequence"/>
</dbReference>
<feature type="transmembrane region" description="Helical" evidence="1">
    <location>
        <begin position="7"/>
        <end position="27"/>
    </location>
</feature>
<proteinExistence type="predicted"/>
<feature type="transmembrane region" description="Helical" evidence="1">
    <location>
        <begin position="39"/>
        <end position="65"/>
    </location>
</feature>
<dbReference type="EMBL" id="NGMO01000002">
    <property type="protein sequence ID" value="OTP11393.1"/>
    <property type="molecule type" value="Genomic_DNA"/>
</dbReference>
<dbReference type="STRING" id="1987383.A5844_001528"/>
<keyword evidence="1" id="KW-0472">Membrane</keyword>
<evidence type="ECO:0000313" key="3">
    <source>
        <dbReference type="Proteomes" id="UP000194933"/>
    </source>
</evidence>
<evidence type="ECO:0000313" key="2">
    <source>
        <dbReference type="EMBL" id="OTP11393.1"/>
    </source>
</evidence>
<keyword evidence="1" id="KW-0812">Transmembrane</keyword>
<dbReference type="AlphaFoldDB" id="A0A242K1F4"/>
<organism evidence="2 3">
    <name type="scientific">Candidatus Enterococcus wittei</name>
    <dbReference type="NCBI Taxonomy" id="1987383"/>
    <lineage>
        <taxon>Bacteria</taxon>
        <taxon>Bacillati</taxon>
        <taxon>Bacillota</taxon>
        <taxon>Bacilli</taxon>
        <taxon>Lactobacillales</taxon>
        <taxon>Enterococcaceae</taxon>
        <taxon>Enterococcus</taxon>
    </lineage>
</organism>
<protein>
    <submittedName>
        <fullName evidence="2">Uncharacterized protein</fullName>
    </submittedName>
</protein>